<feature type="domain" description="Cation efflux protein cytoplasmic" evidence="9">
    <location>
        <begin position="208"/>
        <end position="284"/>
    </location>
</feature>
<dbReference type="InterPro" id="IPR027470">
    <property type="entry name" value="Cation_efflux_CTD"/>
</dbReference>
<dbReference type="GO" id="GO:0008324">
    <property type="term" value="F:monoatomic cation transmembrane transporter activity"/>
    <property type="evidence" value="ECO:0007669"/>
    <property type="project" value="InterPro"/>
</dbReference>
<dbReference type="STRING" id="1480694.DC28_13475"/>
<comment type="subcellular location">
    <subcellularLocation>
        <location evidence="1">Membrane</location>
        <topology evidence="1">Multi-pass membrane protein</topology>
    </subcellularLocation>
</comment>
<dbReference type="PANTHER" id="PTHR43840:SF50">
    <property type="entry name" value="MANGANESE EFFLUX SYSTEM PROTEIN MNES"/>
    <property type="match status" value="1"/>
</dbReference>
<evidence type="ECO:0000259" key="8">
    <source>
        <dbReference type="Pfam" id="PF01545"/>
    </source>
</evidence>
<gene>
    <name evidence="10" type="ORF">DC28_13475</name>
</gene>
<dbReference type="Pfam" id="PF16916">
    <property type="entry name" value="ZT_dimer"/>
    <property type="match status" value="1"/>
</dbReference>
<dbReference type="Pfam" id="PF01545">
    <property type="entry name" value="Cation_efflux"/>
    <property type="match status" value="1"/>
</dbReference>
<evidence type="ECO:0000256" key="1">
    <source>
        <dbReference type="ARBA" id="ARBA00004141"/>
    </source>
</evidence>
<dbReference type="PANTHER" id="PTHR43840">
    <property type="entry name" value="MITOCHONDRIAL METAL TRANSPORTER 1-RELATED"/>
    <property type="match status" value="1"/>
</dbReference>
<dbReference type="InterPro" id="IPR027469">
    <property type="entry name" value="Cation_efflux_TMD_sf"/>
</dbReference>
<keyword evidence="4 7" id="KW-0812">Transmembrane</keyword>
<protein>
    <submittedName>
        <fullName evidence="10">Cation transporter</fullName>
    </submittedName>
</protein>
<evidence type="ECO:0000256" key="3">
    <source>
        <dbReference type="ARBA" id="ARBA00022448"/>
    </source>
</evidence>
<feature type="transmembrane region" description="Helical" evidence="7">
    <location>
        <begin position="41"/>
        <end position="59"/>
    </location>
</feature>
<proteinExistence type="inferred from homology"/>
<feature type="domain" description="Cation efflux protein transmembrane" evidence="8">
    <location>
        <begin position="9"/>
        <end position="203"/>
    </location>
</feature>
<dbReference type="EMBL" id="JNUP01000071">
    <property type="protein sequence ID" value="KGE70946.1"/>
    <property type="molecule type" value="Genomic_DNA"/>
</dbReference>
<evidence type="ECO:0000313" key="11">
    <source>
        <dbReference type="Proteomes" id="UP000029692"/>
    </source>
</evidence>
<reference evidence="10 11" key="1">
    <citation type="submission" date="2014-05" db="EMBL/GenBank/DDBJ databases">
        <title>De novo Genome Sequence of Spirocheata sp.</title>
        <authorList>
            <person name="Shivani Y."/>
            <person name="Subhash Y."/>
            <person name="Tushar L."/>
            <person name="Sasikala C."/>
            <person name="Ramana C.V."/>
        </authorList>
    </citation>
    <scope>NUCLEOTIDE SEQUENCE [LARGE SCALE GENOMIC DNA]</scope>
    <source>
        <strain evidence="10 11">JC230</strain>
    </source>
</reference>
<dbReference type="AlphaFoldDB" id="A0A098QTQ2"/>
<dbReference type="Gene3D" id="1.20.1510.10">
    <property type="entry name" value="Cation efflux protein transmembrane domain"/>
    <property type="match status" value="1"/>
</dbReference>
<dbReference type="InterPro" id="IPR036837">
    <property type="entry name" value="Cation_efflux_CTD_sf"/>
</dbReference>
<feature type="transmembrane region" description="Helical" evidence="7">
    <location>
        <begin position="12"/>
        <end position="35"/>
    </location>
</feature>
<dbReference type="GO" id="GO:0016020">
    <property type="term" value="C:membrane"/>
    <property type="evidence" value="ECO:0007669"/>
    <property type="project" value="UniProtKB-SubCell"/>
</dbReference>
<dbReference type="InterPro" id="IPR002524">
    <property type="entry name" value="Cation_efflux"/>
</dbReference>
<dbReference type="SUPFAM" id="SSF160240">
    <property type="entry name" value="Cation efflux protein cytoplasmic domain-like"/>
    <property type="match status" value="1"/>
</dbReference>
<dbReference type="InterPro" id="IPR058533">
    <property type="entry name" value="Cation_efflux_TM"/>
</dbReference>
<evidence type="ECO:0000313" key="10">
    <source>
        <dbReference type="EMBL" id="KGE70946.1"/>
    </source>
</evidence>
<dbReference type="SUPFAM" id="SSF161111">
    <property type="entry name" value="Cation efflux protein transmembrane domain-like"/>
    <property type="match status" value="1"/>
</dbReference>
<feature type="transmembrane region" description="Helical" evidence="7">
    <location>
        <begin position="108"/>
        <end position="130"/>
    </location>
</feature>
<comment type="similarity">
    <text evidence="2">Belongs to the cation diffusion facilitator (CDF) transporter (TC 2.A.4) family.</text>
</comment>
<evidence type="ECO:0000256" key="6">
    <source>
        <dbReference type="ARBA" id="ARBA00023136"/>
    </source>
</evidence>
<accession>A0A098QTQ2</accession>
<evidence type="ECO:0000259" key="9">
    <source>
        <dbReference type="Pfam" id="PF16916"/>
    </source>
</evidence>
<keyword evidence="5 7" id="KW-1133">Transmembrane helix</keyword>
<dbReference type="eggNOG" id="COG0053">
    <property type="taxonomic scope" value="Bacteria"/>
</dbReference>
<comment type="caution">
    <text evidence="10">The sequence shown here is derived from an EMBL/GenBank/DDBJ whole genome shotgun (WGS) entry which is preliminary data.</text>
</comment>
<evidence type="ECO:0000256" key="7">
    <source>
        <dbReference type="SAM" id="Phobius"/>
    </source>
</evidence>
<dbReference type="FunFam" id="1.20.1510.10:FF:000006">
    <property type="entry name" value="Divalent cation efflux transporter"/>
    <property type="match status" value="1"/>
</dbReference>
<evidence type="ECO:0000256" key="4">
    <source>
        <dbReference type="ARBA" id="ARBA00022692"/>
    </source>
</evidence>
<evidence type="ECO:0000256" key="2">
    <source>
        <dbReference type="ARBA" id="ARBA00008114"/>
    </source>
</evidence>
<name>A0A098QTQ2_9SPIO</name>
<keyword evidence="3" id="KW-0813">Transport</keyword>
<dbReference type="InterPro" id="IPR050291">
    <property type="entry name" value="CDF_Transporter"/>
</dbReference>
<feature type="transmembrane region" description="Helical" evidence="7">
    <location>
        <begin position="154"/>
        <end position="172"/>
    </location>
</feature>
<dbReference type="NCBIfam" id="TIGR01297">
    <property type="entry name" value="CDF"/>
    <property type="match status" value="1"/>
</dbReference>
<organism evidence="10 11">
    <name type="scientific">Spirochaeta lutea</name>
    <dbReference type="NCBI Taxonomy" id="1480694"/>
    <lineage>
        <taxon>Bacteria</taxon>
        <taxon>Pseudomonadati</taxon>
        <taxon>Spirochaetota</taxon>
        <taxon>Spirochaetia</taxon>
        <taxon>Spirochaetales</taxon>
        <taxon>Spirochaetaceae</taxon>
        <taxon>Spirochaeta</taxon>
    </lineage>
</organism>
<evidence type="ECO:0000256" key="5">
    <source>
        <dbReference type="ARBA" id="ARBA00022989"/>
    </source>
</evidence>
<feature type="transmembrane region" description="Helical" evidence="7">
    <location>
        <begin position="80"/>
        <end position="102"/>
    </location>
</feature>
<sequence>MRVQTRVSLVGILGNGILAAGKITVGFLTGSMAVVGDGIDSASDIITSVIGLFAARISNKPPDQEHPYGHERAETIATKLLSFIIAFAGFQLLVSTVGQLISGEAVQVPGIAALVVTAVSILGKAGLALYKGRAGRAIDSPMLVADAKNMRNDILLSAGVLAGVGLTLALELPVLDRILALIISLFIIKTGIQIFLETSVELMDGMNDPELYRRVFAAVHRVDGAQHPHKARIRRINTQLMVELDVEVDSAMTVRQGHGIANQVERQIRQAIPHVYDVLIHIEPLGVHHSQEAYGLCEADVELESPEGKASS</sequence>
<dbReference type="Gene3D" id="3.30.70.1350">
    <property type="entry name" value="Cation efflux protein, cytoplasmic domain"/>
    <property type="match status" value="1"/>
</dbReference>
<keyword evidence="6 7" id="KW-0472">Membrane</keyword>
<keyword evidence="11" id="KW-1185">Reference proteome</keyword>
<dbReference type="Proteomes" id="UP000029692">
    <property type="component" value="Unassembled WGS sequence"/>
</dbReference>